<dbReference type="AlphaFoldDB" id="W7IPW9"/>
<evidence type="ECO:0000313" key="1">
    <source>
        <dbReference type="EMBL" id="EWC58787.1"/>
    </source>
</evidence>
<dbReference type="Proteomes" id="UP000019277">
    <property type="component" value="Unassembled WGS sequence"/>
</dbReference>
<evidence type="ECO:0000313" key="2">
    <source>
        <dbReference type="Proteomes" id="UP000019277"/>
    </source>
</evidence>
<accession>W7IPW9</accession>
<dbReference type="STRING" id="909613.UO65_5904"/>
<dbReference type="eggNOG" id="COG3595">
    <property type="taxonomic scope" value="Bacteria"/>
</dbReference>
<organism evidence="1 2">
    <name type="scientific">Actinokineospora spheciospongiae</name>
    <dbReference type="NCBI Taxonomy" id="909613"/>
    <lineage>
        <taxon>Bacteria</taxon>
        <taxon>Bacillati</taxon>
        <taxon>Actinomycetota</taxon>
        <taxon>Actinomycetes</taxon>
        <taxon>Pseudonocardiales</taxon>
        <taxon>Pseudonocardiaceae</taxon>
        <taxon>Actinokineospora</taxon>
    </lineage>
</organism>
<sequence length="289" mass="28455">MSTRNETFTADGPVHVNIGTAAGRIEVRLTDGPDVHVEVRHAPESATPWSEGVSQVLGWINGQLGEQGPTDTGAEAVRRTWVDFTAGTLTVRSPKAAPLGAVPLGVTVLAPLGSRVTANGGAASVTVAGTADRVEVGTGAGSVDVERATGVVQANAGTGTVRVGSAGGGLRARTGAGDVEAGELGGPSTIVTGRGNVHLATVAADLRVRSGSGTITVADATAGRIELNTGSGALNVAVRRGTPAEVDVSTGVGTAVADLPLDTTAPAEAPALRVRGRSGTGDVAVTLAG</sequence>
<gene>
    <name evidence="1" type="ORF">UO65_5904</name>
</gene>
<evidence type="ECO:0008006" key="3">
    <source>
        <dbReference type="Google" id="ProtNLM"/>
    </source>
</evidence>
<reference evidence="1 2" key="1">
    <citation type="journal article" date="2014" name="Genome Announc.">
        <title>Draft Genome Sequence of the Antitrypanosomally Active Sponge-Associated Bacterium Actinokineospora sp. Strain EG49.</title>
        <authorList>
            <person name="Harjes J."/>
            <person name="Ryu T."/>
            <person name="Abdelmohsen U.R."/>
            <person name="Moitinho-Silva L."/>
            <person name="Horn H."/>
            <person name="Ravasi T."/>
            <person name="Hentschel U."/>
        </authorList>
    </citation>
    <scope>NUCLEOTIDE SEQUENCE [LARGE SCALE GENOMIC DNA]</scope>
    <source>
        <strain evidence="1 2">EG49</strain>
    </source>
</reference>
<comment type="caution">
    <text evidence="1">The sequence shown here is derived from an EMBL/GenBank/DDBJ whole genome shotgun (WGS) entry which is preliminary data.</text>
</comment>
<proteinExistence type="predicted"/>
<name>W7IPW9_9PSEU</name>
<keyword evidence="2" id="KW-1185">Reference proteome</keyword>
<dbReference type="RefSeq" id="WP_035288885.1">
    <property type="nucleotide sequence ID" value="NZ_AYXG01000228.1"/>
</dbReference>
<dbReference type="EMBL" id="AYXG01000228">
    <property type="protein sequence ID" value="EWC58787.1"/>
    <property type="molecule type" value="Genomic_DNA"/>
</dbReference>
<protein>
    <recommendedName>
        <fullName evidence="3">Adhesin domain-containing protein</fullName>
    </recommendedName>
</protein>
<dbReference type="OrthoDB" id="3677688at2"/>